<evidence type="ECO:0000313" key="1">
    <source>
        <dbReference type="EMBL" id="TDU81184.1"/>
    </source>
</evidence>
<accession>A0A4R7SQE4</accession>
<protein>
    <submittedName>
        <fullName evidence="1">GxxExxY protein</fullName>
    </submittedName>
</protein>
<dbReference type="OrthoDB" id="9798792at2"/>
<gene>
    <name evidence="1" type="ORF">EI77_00487</name>
</gene>
<reference evidence="1 2" key="1">
    <citation type="submission" date="2019-03" db="EMBL/GenBank/DDBJ databases">
        <title>Genomic Encyclopedia of Archaeal and Bacterial Type Strains, Phase II (KMG-II): from individual species to whole genera.</title>
        <authorList>
            <person name="Goeker M."/>
        </authorList>
    </citation>
    <scope>NUCLEOTIDE SEQUENCE [LARGE SCALE GENOMIC DNA]</scope>
    <source>
        <strain evidence="1 2">ATCC 25309</strain>
    </source>
</reference>
<evidence type="ECO:0000313" key="2">
    <source>
        <dbReference type="Proteomes" id="UP000295662"/>
    </source>
</evidence>
<dbReference type="Pfam" id="PF13366">
    <property type="entry name" value="PDDEXK_3"/>
    <property type="match status" value="1"/>
</dbReference>
<dbReference type="AlphaFoldDB" id="A0A4R7SQE4"/>
<dbReference type="NCBIfam" id="TIGR04256">
    <property type="entry name" value="GxxExxY"/>
    <property type="match status" value="1"/>
</dbReference>
<organism evidence="1 2">
    <name type="scientific">Prosthecobacter fusiformis</name>
    <dbReference type="NCBI Taxonomy" id="48464"/>
    <lineage>
        <taxon>Bacteria</taxon>
        <taxon>Pseudomonadati</taxon>
        <taxon>Verrucomicrobiota</taxon>
        <taxon>Verrucomicrobiia</taxon>
        <taxon>Verrucomicrobiales</taxon>
        <taxon>Verrucomicrobiaceae</taxon>
        <taxon>Prosthecobacter</taxon>
    </lineage>
</organism>
<name>A0A4R7SQE4_9BACT</name>
<dbReference type="InterPro" id="IPR026350">
    <property type="entry name" value="GxxExxY"/>
</dbReference>
<dbReference type="RefSeq" id="WP_133793158.1">
    <property type="nucleotide sequence ID" value="NZ_SOCA01000001.1"/>
</dbReference>
<sequence length="133" mass="15668">MKRTVITQTLDGPLQEEGYKFMSAVFEVHNEIGGGLSEEIYQESLQHELESRLIPYQAKQELPIHYKGLQLNTRYTPDLYVYGAIIVELKAVYQLLPEHETEIFNYMRLTQKRVGYLINMAAIKKVEWRRYVL</sequence>
<comment type="caution">
    <text evidence="1">The sequence shown here is derived from an EMBL/GenBank/DDBJ whole genome shotgun (WGS) entry which is preliminary data.</text>
</comment>
<dbReference type="Proteomes" id="UP000295662">
    <property type="component" value="Unassembled WGS sequence"/>
</dbReference>
<proteinExistence type="predicted"/>
<dbReference type="EMBL" id="SOCA01000001">
    <property type="protein sequence ID" value="TDU81184.1"/>
    <property type="molecule type" value="Genomic_DNA"/>
</dbReference>
<keyword evidence="2" id="KW-1185">Reference proteome</keyword>